<keyword evidence="5" id="KW-0378">Hydrolase</keyword>
<name>A0A381S1P1_9ZZZZ</name>
<evidence type="ECO:0000256" key="1">
    <source>
        <dbReference type="ARBA" id="ARBA00007504"/>
    </source>
</evidence>
<dbReference type="GO" id="GO:0043138">
    <property type="term" value="F:3'-5' DNA helicase activity"/>
    <property type="evidence" value="ECO:0007669"/>
    <property type="project" value="UniProtKB-EC"/>
</dbReference>
<dbReference type="GO" id="GO:0005524">
    <property type="term" value="F:ATP binding"/>
    <property type="evidence" value="ECO:0007669"/>
    <property type="project" value="UniProtKB-KW"/>
</dbReference>
<dbReference type="InterPro" id="IPR011545">
    <property type="entry name" value="DEAD/DEAH_box_helicase_dom"/>
</dbReference>
<keyword evidence="8" id="KW-0238">DNA-binding</keyword>
<evidence type="ECO:0000256" key="10">
    <source>
        <dbReference type="ARBA" id="ARBA00023204"/>
    </source>
</evidence>
<keyword evidence="4" id="KW-0227">DNA damage</keyword>
<comment type="similarity">
    <text evidence="1">Belongs to the helicase family. RecG subfamily.</text>
</comment>
<comment type="catalytic activity">
    <reaction evidence="14">
        <text>ATP + H2O = ADP + phosphate + H(+)</text>
        <dbReference type="Rhea" id="RHEA:13065"/>
        <dbReference type="ChEBI" id="CHEBI:15377"/>
        <dbReference type="ChEBI" id="CHEBI:15378"/>
        <dbReference type="ChEBI" id="CHEBI:30616"/>
        <dbReference type="ChEBI" id="CHEBI:43474"/>
        <dbReference type="ChEBI" id="CHEBI:456216"/>
        <dbReference type="EC" id="5.6.2.4"/>
    </reaction>
</comment>
<dbReference type="Pfam" id="PF00271">
    <property type="entry name" value="Helicase_C"/>
    <property type="match status" value="1"/>
</dbReference>
<evidence type="ECO:0000256" key="11">
    <source>
        <dbReference type="ARBA" id="ARBA00023235"/>
    </source>
</evidence>
<evidence type="ECO:0000256" key="14">
    <source>
        <dbReference type="ARBA" id="ARBA00048988"/>
    </source>
</evidence>
<dbReference type="SMART" id="SM00487">
    <property type="entry name" value="DEXDc"/>
    <property type="match status" value="1"/>
</dbReference>
<dbReference type="NCBIfam" id="NF008165">
    <property type="entry name" value="PRK10917.1-3"/>
    <property type="match status" value="1"/>
</dbReference>
<dbReference type="GO" id="GO:0003677">
    <property type="term" value="F:DNA binding"/>
    <property type="evidence" value="ECO:0007669"/>
    <property type="project" value="UniProtKB-KW"/>
</dbReference>
<dbReference type="GO" id="GO:0006310">
    <property type="term" value="P:DNA recombination"/>
    <property type="evidence" value="ECO:0007669"/>
    <property type="project" value="UniProtKB-KW"/>
</dbReference>
<feature type="non-terminal residue" evidence="18">
    <location>
        <position position="1"/>
    </location>
</feature>
<reference evidence="18" key="1">
    <citation type="submission" date="2018-05" db="EMBL/GenBank/DDBJ databases">
        <authorList>
            <person name="Lanie J.A."/>
            <person name="Ng W.-L."/>
            <person name="Kazmierczak K.M."/>
            <person name="Andrzejewski T.M."/>
            <person name="Davidsen T.M."/>
            <person name="Wayne K.J."/>
            <person name="Tettelin H."/>
            <person name="Glass J.I."/>
            <person name="Rusch D."/>
            <person name="Podicherti R."/>
            <person name="Tsui H.-C.T."/>
            <person name="Winkler M.E."/>
        </authorList>
    </citation>
    <scope>NUCLEOTIDE SEQUENCE</scope>
</reference>
<dbReference type="InterPro" id="IPR012340">
    <property type="entry name" value="NA-bd_OB-fold"/>
</dbReference>
<evidence type="ECO:0000256" key="9">
    <source>
        <dbReference type="ARBA" id="ARBA00023172"/>
    </source>
</evidence>
<dbReference type="InterPro" id="IPR001650">
    <property type="entry name" value="Helicase_C-like"/>
</dbReference>
<dbReference type="PROSITE" id="PS51192">
    <property type="entry name" value="HELICASE_ATP_BIND_1"/>
    <property type="match status" value="1"/>
</dbReference>
<dbReference type="Gene3D" id="2.40.50.140">
    <property type="entry name" value="Nucleic acid-binding proteins"/>
    <property type="match status" value="1"/>
</dbReference>
<dbReference type="InterPro" id="IPR027417">
    <property type="entry name" value="P-loop_NTPase"/>
</dbReference>
<evidence type="ECO:0000256" key="13">
    <source>
        <dbReference type="ARBA" id="ARBA00034808"/>
    </source>
</evidence>
<dbReference type="EC" id="5.6.2.4" evidence="13"/>
<evidence type="ECO:0000256" key="15">
    <source>
        <dbReference type="ARBA" id="ARBA00049803"/>
    </source>
</evidence>
<evidence type="ECO:0000313" key="18">
    <source>
        <dbReference type="EMBL" id="SUZ98035.1"/>
    </source>
</evidence>
<dbReference type="InterPro" id="IPR004609">
    <property type="entry name" value="ATP-dep_DNA_helicase_RecG"/>
</dbReference>
<gene>
    <name evidence="18" type="ORF">METZ01_LOCUS50889</name>
</gene>
<organism evidence="18">
    <name type="scientific">marine metagenome</name>
    <dbReference type="NCBI Taxonomy" id="408172"/>
    <lineage>
        <taxon>unclassified sequences</taxon>
        <taxon>metagenomes</taxon>
        <taxon>ecological metagenomes</taxon>
    </lineage>
</organism>
<keyword evidence="9" id="KW-0233">DNA recombination</keyword>
<dbReference type="CDD" id="cd17992">
    <property type="entry name" value="DEXHc_RecG"/>
    <property type="match status" value="1"/>
</dbReference>
<accession>A0A381S1P1</accession>
<dbReference type="Pfam" id="PF00270">
    <property type="entry name" value="DEAD"/>
    <property type="match status" value="1"/>
</dbReference>
<evidence type="ECO:0000256" key="2">
    <source>
        <dbReference type="ARBA" id="ARBA00017846"/>
    </source>
</evidence>
<dbReference type="PANTHER" id="PTHR47964:SF1">
    <property type="entry name" value="ATP-DEPENDENT DNA HELICASE HOMOLOG RECG, CHLOROPLASTIC"/>
    <property type="match status" value="1"/>
</dbReference>
<feature type="domain" description="Helicase C-terminal" evidence="17">
    <location>
        <begin position="491"/>
        <end position="642"/>
    </location>
</feature>
<dbReference type="AlphaFoldDB" id="A0A381S1P1"/>
<proteinExistence type="inferred from homology"/>
<comment type="catalytic activity">
    <reaction evidence="12">
        <text>Couples ATP hydrolysis with the unwinding of duplex DNA by translocating in the 3'-5' direction.</text>
        <dbReference type="EC" id="5.6.2.4"/>
    </reaction>
</comment>
<feature type="non-terminal residue" evidence="18">
    <location>
        <position position="657"/>
    </location>
</feature>
<dbReference type="PANTHER" id="PTHR47964">
    <property type="entry name" value="ATP-DEPENDENT DNA HELICASE HOMOLOG RECG, CHLOROPLASTIC"/>
    <property type="match status" value="1"/>
</dbReference>
<dbReference type="InterPro" id="IPR047112">
    <property type="entry name" value="RecG/Mfd"/>
</dbReference>
<keyword evidence="6" id="KW-0347">Helicase</keyword>
<dbReference type="Gene3D" id="3.40.50.300">
    <property type="entry name" value="P-loop containing nucleotide triphosphate hydrolases"/>
    <property type="match status" value="2"/>
</dbReference>
<dbReference type="GO" id="GO:0006281">
    <property type="term" value="P:DNA repair"/>
    <property type="evidence" value="ECO:0007669"/>
    <property type="project" value="UniProtKB-KW"/>
</dbReference>
<keyword evidence="7" id="KW-0067">ATP-binding</keyword>
<dbReference type="GO" id="GO:0016787">
    <property type="term" value="F:hydrolase activity"/>
    <property type="evidence" value="ECO:0007669"/>
    <property type="project" value="UniProtKB-KW"/>
</dbReference>
<dbReference type="PROSITE" id="PS51194">
    <property type="entry name" value="HELICASE_CTER"/>
    <property type="match status" value="1"/>
</dbReference>
<evidence type="ECO:0000256" key="3">
    <source>
        <dbReference type="ARBA" id="ARBA00022741"/>
    </source>
</evidence>
<evidence type="ECO:0000256" key="7">
    <source>
        <dbReference type="ARBA" id="ARBA00022840"/>
    </source>
</evidence>
<dbReference type="NCBIfam" id="NF008168">
    <property type="entry name" value="PRK10917.2-2"/>
    <property type="match status" value="1"/>
</dbReference>
<dbReference type="Pfam" id="PF17191">
    <property type="entry name" value="RecG_wedge"/>
    <property type="match status" value="1"/>
</dbReference>
<evidence type="ECO:0000256" key="12">
    <source>
        <dbReference type="ARBA" id="ARBA00034617"/>
    </source>
</evidence>
<evidence type="ECO:0000259" key="16">
    <source>
        <dbReference type="PROSITE" id="PS51192"/>
    </source>
</evidence>
<evidence type="ECO:0000256" key="5">
    <source>
        <dbReference type="ARBA" id="ARBA00022801"/>
    </source>
</evidence>
<dbReference type="NCBIfam" id="TIGR00643">
    <property type="entry name" value="recG"/>
    <property type="match status" value="1"/>
</dbReference>
<evidence type="ECO:0000256" key="8">
    <source>
        <dbReference type="ARBA" id="ARBA00023125"/>
    </source>
</evidence>
<dbReference type="InterPro" id="IPR033454">
    <property type="entry name" value="RecG_wedge"/>
</dbReference>
<keyword evidence="10" id="KW-0234">DNA repair</keyword>
<keyword evidence="3" id="KW-0547">Nucleotide-binding</keyword>
<sequence length="657" mass="71644">VADSGITLRELDSRPVTDLNGVGEARARALAAVEVHSVLDLLGFYPRRYLDRSREATIGGLSAGDEGMVLVRVARVSSRRTRNRRSLVEARVCDDTGELRLTFFNQPWREKQLREGMQAVVFGKADSYQGNLQMTNPVVDLVGDRTGRIVAIYPQSETAGLQSWDVDGIVAEALRRIMKVRGLSDPLPDPVRERYGLVGRSDAFRSIHRPESLHEMGEARRRLVFDELFRIQLALVQRKVDLERTAVGIAHDVGVTSLLDAFRARLGFPLTAAQERVMDEILADLARPAPMHRLLQGDVGSGKTVVAVSALLAAVQGGHQGALMVPTEVLAEQHHVTVADLLDGLTVPDPATLLGHRPLKVDILTNRTTAADRRRIGAELLAGGVDVLIGTHALIQEGVVFGSLGVVVIDEQHRFGVEQRAALREKNRDGTVPDVLVMTATPIPRTAAMTVYGDLDVSVLDELPPGRTPISTTWHADEADVWPVVRSEVAAGRQAYVVCPLIDESVTLEVRSAEETFAALSAGDLADLRVGLLHGRVGRVEREETMRLFRSGHLDVLVATTVIEVGVDVPNATAMVILDAARFGIAQLHQLRGRVGRGDRASRCLLVGEAPTPDAEERLRALVRTTDGFELAEVDLDLRGEGTIMGERQKGRNDLRL</sequence>
<dbReference type="InterPro" id="IPR014001">
    <property type="entry name" value="Helicase_ATP-bd"/>
</dbReference>
<feature type="domain" description="Helicase ATP-binding" evidence="16">
    <location>
        <begin position="284"/>
        <end position="460"/>
    </location>
</feature>
<evidence type="ECO:0000256" key="4">
    <source>
        <dbReference type="ARBA" id="ARBA00022763"/>
    </source>
</evidence>
<evidence type="ECO:0000256" key="6">
    <source>
        <dbReference type="ARBA" id="ARBA00022806"/>
    </source>
</evidence>
<dbReference type="SUPFAM" id="SSF52540">
    <property type="entry name" value="P-loop containing nucleoside triphosphate hydrolases"/>
    <property type="match status" value="2"/>
</dbReference>
<dbReference type="SMART" id="SM00490">
    <property type="entry name" value="HELICc"/>
    <property type="match status" value="1"/>
</dbReference>
<evidence type="ECO:0000259" key="17">
    <source>
        <dbReference type="PROSITE" id="PS51194"/>
    </source>
</evidence>
<protein>
    <recommendedName>
        <fullName evidence="2">ATP-dependent DNA helicase RecG</fullName>
        <ecNumber evidence="13">5.6.2.4</ecNumber>
    </recommendedName>
    <alternativeName>
        <fullName evidence="15">DNA branch migration protein RecG</fullName>
    </alternativeName>
</protein>
<dbReference type="EMBL" id="UINC01002566">
    <property type="protein sequence ID" value="SUZ98035.1"/>
    <property type="molecule type" value="Genomic_DNA"/>
</dbReference>
<dbReference type="SUPFAM" id="SSF50249">
    <property type="entry name" value="Nucleic acid-binding proteins"/>
    <property type="match status" value="1"/>
</dbReference>
<keyword evidence="11" id="KW-0413">Isomerase</keyword>
<dbReference type="CDD" id="cd04488">
    <property type="entry name" value="RecG_wedge_OBF"/>
    <property type="match status" value="1"/>
</dbReference>